<proteinExistence type="predicted"/>
<evidence type="ECO:0000313" key="3">
    <source>
        <dbReference type="EMBL" id="KAG3223026.1"/>
    </source>
</evidence>
<organism evidence="3 4">
    <name type="scientific">Phytophthora cactorum</name>
    <dbReference type="NCBI Taxonomy" id="29920"/>
    <lineage>
        <taxon>Eukaryota</taxon>
        <taxon>Sar</taxon>
        <taxon>Stramenopiles</taxon>
        <taxon>Oomycota</taxon>
        <taxon>Peronosporomycetes</taxon>
        <taxon>Peronosporales</taxon>
        <taxon>Peronosporaceae</taxon>
        <taxon>Phytophthora</taxon>
    </lineage>
</organism>
<dbReference type="AlphaFoldDB" id="A0A8T1IFZ4"/>
<dbReference type="EMBL" id="RCMK01001358">
    <property type="protein sequence ID" value="KAG2895995.1"/>
    <property type="molecule type" value="Genomic_DNA"/>
</dbReference>
<dbReference type="EMBL" id="RCMV01000159">
    <property type="protein sequence ID" value="KAG3223026.1"/>
    <property type="molecule type" value="Genomic_DNA"/>
</dbReference>
<dbReference type="Proteomes" id="UP000736787">
    <property type="component" value="Unassembled WGS sequence"/>
</dbReference>
<reference evidence="3" key="1">
    <citation type="submission" date="2018-05" db="EMBL/GenBank/DDBJ databases">
        <title>Effector identification in a new, highly contiguous assembly of the strawberry crown rot pathogen Phytophthora cactorum.</title>
        <authorList>
            <person name="Armitage A.D."/>
            <person name="Nellist C.F."/>
            <person name="Bates H."/>
            <person name="Vickerstaff R.J."/>
            <person name="Harrison R.J."/>
        </authorList>
    </citation>
    <scope>NUCLEOTIDE SEQUENCE</scope>
    <source>
        <strain evidence="2">4040</strain>
        <strain evidence="3">P421</strain>
    </source>
</reference>
<comment type="caution">
    <text evidence="3">The sequence shown here is derived from an EMBL/GenBank/DDBJ whole genome shotgun (WGS) entry which is preliminary data.</text>
</comment>
<feature type="region of interest" description="Disordered" evidence="1">
    <location>
        <begin position="15"/>
        <end position="41"/>
    </location>
</feature>
<evidence type="ECO:0000256" key="1">
    <source>
        <dbReference type="SAM" id="MobiDB-lite"/>
    </source>
</evidence>
<evidence type="ECO:0000313" key="2">
    <source>
        <dbReference type="EMBL" id="KAG2895995.1"/>
    </source>
</evidence>
<feature type="compositionally biased region" description="Gly residues" evidence="1">
    <location>
        <begin position="16"/>
        <end position="41"/>
    </location>
</feature>
<gene>
    <name evidence="2" type="ORF">PC117_g23107</name>
    <name evidence="3" type="ORF">PC129_g6264</name>
</gene>
<protein>
    <submittedName>
        <fullName evidence="3">Uncharacterized protein</fullName>
    </submittedName>
</protein>
<evidence type="ECO:0000313" key="4">
    <source>
        <dbReference type="Proteomes" id="UP000760860"/>
    </source>
</evidence>
<dbReference type="Proteomes" id="UP000760860">
    <property type="component" value="Unassembled WGS sequence"/>
</dbReference>
<sequence>MRTYPGSTWAYQDLRGGAGARSAGGGRTRVSGGARGRGAYG</sequence>
<accession>A0A8T1IFZ4</accession>
<name>A0A8T1IFZ4_9STRA</name>